<evidence type="ECO:0000256" key="1">
    <source>
        <dbReference type="SAM" id="MobiDB-lite"/>
    </source>
</evidence>
<keyword evidence="2" id="KW-1133">Transmembrane helix</keyword>
<feature type="transmembrane region" description="Helical" evidence="2">
    <location>
        <begin position="161"/>
        <end position="183"/>
    </location>
</feature>
<reference evidence="3" key="1">
    <citation type="submission" date="2018-05" db="EMBL/GenBank/DDBJ databases">
        <authorList>
            <person name="Lanie J.A."/>
            <person name="Ng W.-L."/>
            <person name="Kazmierczak K.M."/>
            <person name="Andrzejewski T.M."/>
            <person name="Davidsen T.M."/>
            <person name="Wayne K.J."/>
            <person name="Tettelin H."/>
            <person name="Glass J.I."/>
            <person name="Rusch D."/>
            <person name="Podicherti R."/>
            <person name="Tsui H.-C.T."/>
            <person name="Winkler M.E."/>
        </authorList>
    </citation>
    <scope>NUCLEOTIDE SEQUENCE</scope>
</reference>
<proteinExistence type="predicted"/>
<feature type="region of interest" description="Disordered" evidence="1">
    <location>
        <begin position="45"/>
        <end position="65"/>
    </location>
</feature>
<keyword evidence="2" id="KW-0812">Transmembrane</keyword>
<dbReference type="AlphaFoldDB" id="A0A382QRI8"/>
<evidence type="ECO:0000256" key="2">
    <source>
        <dbReference type="SAM" id="Phobius"/>
    </source>
</evidence>
<gene>
    <name evidence="3" type="ORF">METZ01_LOCUS340344</name>
</gene>
<keyword evidence="2" id="KW-0472">Membrane</keyword>
<dbReference type="EMBL" id="UINC01116034">
    <property type="protein sequence ID" value="SVC87490.1"/>
    <property type="molecule type" value="Genomic_DNA"/>
</dbReference>
<name>A0A382QRI8_9ZZZZ</name>
<feature type="compositionally biased region" description="Polar residues" evidence="1">
    <location>
        <begin position="56"/>
        <end position="65"/>
    </location>
</feature>
<feature type="non-terminal residue" evidence="3">
    <location>
        <position position="184"/>
    </location>
</feature>
<accession>A0A382QRI8</accession>
<evidence type="ECO:0000313" key="3">
    <source>
        <dbReference type="EMBL" id="SVC87490.1"/>
    </source>
</evidence>
<organism evidence="3">
    <name type="scientific">marine metagenome</name>
    <dbReference type="NCBI Taxonomy" id="408172"/>
    <lineage>
        <taxon>unclassified sequences</taxon>
        <taxon>metagenomes</taxon>
        <taxon>ecological metagenomes</taxon>
    </lineage>
</organism>
<sequence length="184" mass="21172">MFKAIGKYLRSFFTKEEVLPEQIDVIFESVDIDRAVKTLKIKENAKEDGENETPDSNETNEGSTEMKINQFIATETSQRKQQFIENILSYDKGISESDINLVYEEGKNLGTLTKHEIESIVQEEKNSLVDSKDKLKDLKKDFNTFKTNNKLKHVPDYPESYQLYIAFLLAILLGETILNGIYFA</sequence>
<protein>
    <submittedName>
        <fullName evidence="3">Uncharacterized protein</fullName>
    </submittedName>
</protein>